<gene>
    <name evidence="1" type="ORF">BJ684DRAFT_7944</name>
</gene>
<proteinExistence type="predicted"/>
<reference evidence="2" key="1">
    <citation type="journal article" date="2018" name="Nat. Microbiol.">
        <title>Leveraging single-cell genomics to expand the fungal tree of life.</title>
        <authorList>
            <person name="Ahrendt S.R."/>
            <person name="Quandt C.A."/>
            <person name="Ciobanu D."/>
            <person name="Clum A."/>
            <person name="Salamov A."/>
            <person name="Andreopoulos B."/>
            <person name="Cheng J.F."/>
            <person name="Woyke T."/>
            <person name="Pelin A."/>
            <person name="Henrissat B."/>
            <person name="Reynolds N.K."/>
            <person name="Benny G.L."/>
            <person name="Smith M.E."/>
            <person name="James T.Y."/>
            <person name="Grigoriev I.V."/>
        </authorList>
    </citation>
    <scope>NUCLEOTIDE SEQUENCE [LARGE SCALE GENOMIC DNA]</scope>
</reference>
<feature type="non-terminal residue" evidence="1">
    <location>
        <position position="138"/>
    </location>
</feature>
<evidence type="ECO:0000313" key="1">
    <source>
        <dbReference type="EMBL" id="RKP14844.1"/>
    </source>
</evidence>
<dbReference type="AlphaFoldDB" id="A0A4P9Y7V9"/>
<name>A0A4P9Y7V9_9FUNG</name>
<dbReference type="PANTHER" id="PTHR19446">
    <property type="entry name" value="REVERSE TRANSCRIPTASES"/>
    <property type="match status" value="1"/>
</dbReference>
<evidence type="ECO:0008006" key="3">
    <source>
        <dbReference type="Google" id="ProtNLM"/>
    </source>
</evidence>
<evidence type="ECO:0000313" key="2">
    <source>
        <dbReference type="Proteomes" id="UP000267251"/>
    </source>
</evidence>
<dbReference type="OrthoDB" id="5598377at2759"/>
<protein>
    <recommendedName>
        <fullName evidence="3">Reverse transcriptase domain-containing protein</fullName>
    </recommendedName>
</protein>
<sequence>MGTVEEFYRGLYEPDQVVGEAQSSLLSSLPPSPFTAPGFHSLPSLSEVITVIRRLPRWKAPGPDGLPGEFYQSFSKEVAPILVSLLSTPEHLPFTWGQSSICLIYKKGEREDLGNWRPISLINSDAKIASKILANRLS</sequence>
<dbReference type="Proteomes" id="UP000267251">
    <property type="component" value="Unassembled WGS sequence"/>
</dbReference>
<keyword evidence="2" id="KW-1185">Reference proteome</keyword>
<accession>A0A4P9Y7V9</accession>
<dbReference type="EMBL" id="KZ987784">
    <property type="protein sequence ID" value="RKP14844.1"/>
    <property type="molecule type" value="Genomic_DNA"/>
</dbReference>
<organism evidence="1 2">
    <name type="scientific">Piptocephalis cylindrospora</name>
    <dbReference type="NCBI Taxonomy" id="1907219"/>
    <lineage>
        <taxon>Eukaryota</taxon>
        <taxon>Fungi</taxon>
        <taxon>Fungi incertae sedis</taxon>
        <taxon>Zoopagomycota</taxon>
        <taxon>Zoopagomycotina</taxon>
        <taxon>Zoopagomycetes</taxon>
        <taxon>Zoopagales</taxon>
        <taxon>Piptocephalidaceae</taxon>
        <taxon>Piptocephalis</taxon>
    </lineage>
</organism>